<evidence type="ECO:0000256" key="1">
    <source>
        <dbReference type="ARBA" id="ARBA00002201"/>
    </source>
</evidence>
<dbReference type="InterPro" id="IPR015373">
    <property type="entry name" value="Interferon/interleukin_rcp_dom"/>
</dbReference>
<proteinExistence type="inferred from homology"/>
<organism evidence="21 22">
    <name type="scientific">Phoxinus phoxinus</name>
    <name type="common">Eurasian minnow</name>
    <dbReference type="NCBI Taxonomy" id="58324"/>
    <lineage>
        <taxon>Eukaryota</taxon>
        <taxon>Metazoa</taxon>
        <taxon>Chordata</taxon>
        <taxon>Craniata</taxon>
        <taxon>Vertebrata</taxon>
        <taxon>Euteleostomi</taxon>
        <taxon>Actinopterygii</taxon>
        <taxon>Neopterygii</taxon>
        <taxon>Teleostei</taxon>
        <taxon>Ostariophysi</taxon>
        <taxon>Cypriniformes</taxon>
        <taxon>Leuciscidae</taxon>
        <taxon>Phoxininae</taxon>
        <taxon>Phoxinus</taxon>
    </lineage>
</organism>
<keyword evidence="15" id="KW-0449">Lipoprotein</keyword>
<keyword evidence="9 17" id="KW-1133">Transmembrane helix</keyword>
<evidence type="ECO:0000256" key="13">
    <source>
        <dbReference type="ARBA" id="ARBA00023157"/>
    </source>
</evidence>
<evidence type="ECO:0000256" key="17">
    <source>
        <dbReference type="SAM" id="Phobius"/>
    </source>
</evidence>
<evidence type="ECO:0000256" key="14">
    <source>
        <dbReference type="ARBA" id="ARBA00023180"/>
    </source>
</evidence>
<evidence type="ECO:0000256" key="18">
    <source>
        <dbReference type="SAM" id="SignalP"/>
    </source>
</evidence>
<keyword evidence="10" id="KW-0094">Blood coagulation</keyword>
<dbReference type="SUPFAM" id="SSF49265">
    <property type="entry name" value="Fibronectin type III"/>
    <property type="match status" value="2"/>
</dbReference>
<evidence type="ECO:0000256" key="5">
    <source>
        <dbReference type="ARBA" id="ARBA00018722"/>
    </source>
</evidence>
<evidence type="ECO:0000256" key="12">
    <source>
        <dbReference type="ARBA" id="ARBA00023139"/>
    </source>
</evidence>
<comment type="subcellular location">
    <subcellularLocation>
        <location evidence="2">Membrane</location>
        <topology evidence="2">Single-pass type I membrane protein</topology>
    </subcellularLocation>
</comment>
<dbReference type="InterPro" id="IPR003961">
    <property type="entry name" value="FN3_dom"/>
</dbReference>
<dbReference type="InterPro" id="IPR036116">
    <property type="entry name" value="FN3_sf"/>
</dbReference>
<keyword evidence="14" id="KW-0325">Glycoprotein</keyword>
<keyword evidence="11 17" id="KW-0472">Membrane</keyword>
<keyword evidence="8 18" id="KW-0732">Signal</keyword>
<dbReference type="PANTHER" id="PTHR20859">
    <property type="entry name" value="INTERFERON/INTERLEUKIN RECEPTOR"/>
    <property type="match status" value="1"/>
</dbReference>
<comment type="similarity">
    <text evidence="3">Belongs to the tissue factor family.</text>
</comment>
<evidence type="ECO:0000256" key="3">
    <source>
        <dbReference type="ARBA" id="ARBA00009197"/>
    </source>
</evidence>
<evidence type="ECO:0000256" key="11">
    <source>
        <dbReference type="ARBA" id="ARBA00023136"/>
    </source>
</evidence>
<keyword evidence="7" id="KW-0356">Hemostasis</keyword>
<keyword evidence="6 17" id="KW-0812">Transmembrane</keyword>
<dbReference type="Pfam" id="PF09294">
    <property type="entry name" value="Interfer-bind"/>
    <property type="match status" value="1"/>
</dbReference>
<evidence type="ECO:0000256" key="8">
    <source>
        <dbReference type="ARBA" id="ARBA00022729"/>
    </source>
</evidence>
<evidence type="ECO:0000256" key="7">
    <source>
        <dbReference type="ARBA" id="ARBA00022696"/>
    </source>
</evidence>
<dbReference type="PRINTS" id="PR00346">
    <property type="entry name" value="TISSUEFACTOR"/>
</dbReference>
<name>A0AAN9GRI1_9TELE</name>
<dbReference type="InterPro" id="IPR001187">
    <property type="entry name" value="Tissue_factor"/>
</dbReference>
<sequence length="293" mass="33570">MESNRQRKFRVLVLVLVSFFTKALASDIFPKAQRVAWSSFNFKSMLTWSPNPTNYSYTVEFSEMGKDRERTPHCIRTMETECDLTAELKNLRASYNADILSEPKRGVSSDLVEFPHVTSERFSPYYDTLIGRPEFKIEVNNDMRKTTLFVTDVPTALFKNRNERLNIRDVFGDDLLYKVTYRKAKSTGKKEKTSKSSIIELTDLDQGVSYCFNIQVYLPSRDQDKRHGELSHIQCSPEEGTSVFEEYGTGVIVGAIFIIILAITTIIIVIVMCCRRRKQPKNTGKEGLPLNSV</sequence>
<evidence type="ECO:0000313" key="22">
    <source>
        <dbReference type="Proteomes" id="UP001364617"/>
    </source>
</evidence>
<comment type="caution">
    <text evidence="21">The sequence shown here is derived from an EMBL/GenBank/DDBJ whole genome shotgun (WGS) entry which is preliminary data.</text>
</comment>
<keyword evidence="22" id="KW-1185">Reference proteome</keyword>
<accession>A0AAN9GRI1</accession>
<dbReference type="PANTHER" id="PTHR20859:SF22">
    <property type="entry name" value="TISSUE FACTOR"/>
    <property type="match status" value="1"/>
</dbReference>
<evidence type="ECO:0000256" key="6">
    <source>
        <dbReference type="ARBA" id="ARBA00022692"/>
    </source>
</evidence>
<keyword evidence="13" id="KW-1015">Disulfide bond</keyword>
<dbReference type="GO" id="GO:0004896">
    <property type="term" value="F:cytokine receptor activity"/>
    <property type="evidence" value="ECO:0007669"/>
    <property type="project" value="TreeGrafter"/>
</dbReference>
<feature type="domain" description="Fibronectin type-III" evidence="19">
    <location>
        <begin position="12"/>
        <end position="108"/>
    </location>
</feature>
<feature type="signal peptide" evidence="18">
    <location>
        <begin position="1"/>
        <end position="25"/>
    </location>
</feature>
<dbReference type="FunFam" id="2.60.40.10:FF:000746">
    <property type="entry name" value="Tissue factor"/>
    <property type="match status" value="1"/>
</dbReference>
<evidence type="ECO:0000259" key="20">
    <source>
        <dbReference type="Pfam" id="PF09294"/>
    </source>
</evidence>
<evidence type="ECO:0000256" key="2">
    <source>
        <dbReference type="ARBA" id="ARBA00004479"/>
    </source>
</evidence>
<dbReference type="Gene3D" id="2.60.40.10">
    <property type="entry name" value="Immunoglobulins"/>
    <property type="match status" value="2"/>
</dbReference>
<dbReference type="GO" id="GO:0007596">
    <property type="term" value="P:blood coagulation"/>
    <property type="evidence" value="ECO:0007669"/>
    <property type="project" value="UniProtKB-KW"/>
</dbReference>
<evidence type="ECO:0000256" key="16">
    <source>
        <dbReference type="ARBA" id="ARBA00031171"/>
    </source>
</evidence>
<evidence type="ECO:0000259" key="19">
    <source>
        <dbReference type="Pfam" id="PF01108"/>
    </source>
</evidence>
<feature type="domain" description="Interferon/interleukin receptor" evidence="20">
    <location>
        <begin position="128"/>
        <end position="236"/>
    </location>
</feature>
<evidence type="ECO:0000256" key="4">
    <source>
        <dbReference type="ARBA" id="ARBA00011184"/>
    </source>
</evidence>
<comment type="function">
    <text evidence="1">Initiates blood coagulation by forming a complex with circulating factor VII or VIIa. The [TF:VIIa] complex activates factors IX or X by specific limited proteolysis. TF plays a role in normal hemostasis by initiating the cell-surface assembly and propagation of the coagulation protease cascade.</text>
</comment>
<dbReference type="AlphaFoldDB" id="A0AAN9GRI1"/>
<dbReference type="EMBL" id="JAYKXH010000024">
    <property type="protein sequence ID" value="KAK7123521.1"/>
    <property type="molecule type" value="Genomic_DNA"/>
</dbReference>
<keyword evidence="12" id="KW-0564">Palmitate</keyword>
<dbReference type="Proteomes" id="UP001364617">
    <property type="component" value="Unassembled WGS sequence"/>
</dbReference>
<evidence type="ECO:0000256" key="15">
    <source>
        <dbReference type="ARBA" id="ARBA00023288"/>
    </source>
</evidence>
<evidence type="ECO:0000256" key="10">
    <source>
        <dbReference type="ARBA" id="ARBA00023084"/>
    </source>
</evidence>
<reference evidence="21 22" key="1">
    <citation type="submission" date="2024-02" db="EMBL/GenBank/DDBJ databases">
        <title>Chromosome-level genome assembly of the Eurasian Minnow (Phoxinus phoxinus).</title>
        <authorList>
            <person name="Oriowo T.O."/>
            <person name="Martin S."/>
            <person name="Stange M."/>
            <person name="Chrysostomakis Y."/>
            <person name="Brown T."/>
            <person name="Winkler S."/>
            <person name="Kukowka S."/>
            <person name="Myers E.W."/>
            <person name="Bohne A."/>
        </authorList>
    </citation>
    <scope>NUCLEOTIDE SEQUENCE [LARGE SCALE GENOMIC DNA]</scope>
    <source>
        <strain evidence="21">ZFMK-TIS-60720</strain>
        <tissue evidence="21">Whole Organism</tissue>
    </source>
</reference>
<gene>
    <name evidence="21" type="ORF">R3I93_021828</name>
</gene>
<feature type="chain" id="PRO_5042885404" description="Tissue factor" evidence="18">
    <location>
        <begin position="26"/>
        <end position="293"/>
    </location>
</feature>
<protein>
    <recommendedName>
        <fullName evidence="5">Tissue factor</fullName>
    </recommendedName>
    <alternativeName>
        <fullName evidence="16">Coagulation factor III</fullName>
    </alternativeName>
</protein>
<dbReference type="InterPro" id="IPR013783">
    <property type="entry name" value="Ig-like_fold"/>
</dbReference>
<evidence type="ECO:0000256" key="9">
    <source>
        <dbReference type="ARBA" id="ARBA00022989"/>
    </source>
</evidence>
<comment type="subunit">
    <text evidence="4">Interacts with HSPE; the interaction, inhibited by heparin, promotes the generation of activated factor X and activates coagulation in the presence of activated factor VII.</text>
</comment>
<feature type="transmembrane region" description="Helical" evidence="17">
    <location>
        <begin position="251"/>
        <end position="274"/>
    </location>
</feature>
<dbReference type="Pfam" id="PF01108">
    <property type="entry name" value="Tissue_fac"/>
    <property type="match status" value="1"/>
</dbReference>
<dbReference type="GO" id="GO:0005886">
    <property type="term" value="C:plasma membrane"/>
    <property type="evidence" value="ECO:0007669"/>
    <property type="project" value="TreeGrafter"/>
</dbReference>
<evidence type="ECO:0000313" key="21">
    <source>
        <dbReference type="EMBL" id="KAK7123521.1"/>
    </source>
</evidence>
<dbReference type="InterPro" id="IPR050650">
    <property type="entry name" value="Type-II_Cytokine-TF_Rcpt"/>
</dbReference>